<keyword evidence="1" id="KW-0539">Nucleus</keyword>
<dbReference type="SUPFAM" id="SSF47095">
    <property type="entry name" value="HMG-box"/>
    <property type="match status" value="1"/>
</dbReference>
<dbReference type="AlphaFoldDB" id="A0AAD7P0A5"/>
<evidence type="ECO:0000256" key="1">
    <source>
        <dbReference type="PROSITE-ProRule" id="PRU00267"/>
    </source>
</evidence>
<dbReference type="GO" id="GO:0005634">
    <property type="term" value="C:nucleus"/>
    <property type="evidence" value="ECO:0007669"/>
    <property type="project" value="UniProtKB-UniRule"/>
</dbReference>
<organism evidence="3 4">
    <name type="scientific">Mycena metata</name>
    <dbReference type="NCBI Taxonomy" id="1033252"/>
    <lineage>
        <taxon>Eukaryota</taxon>
        <taxon>Fungi</taxon>
        <taxon>Dikarya</taxon>
        <taxon>Basidiomycota</taxon>
        <taxon>Agaricomycotina</taxon>
        <taxon>Agaricomycetes</taxon>
        <taxon>Agaricomycetidae</taxon>
        <taxon>Agaricales</taxon>
        <taxon>Marasmiineae</taxon>
        <taxon>Mycenaceae</taxon>
        <taxon>Mycena</taxon>
    </lineage>
</organism>
<feature type="DNA-binding region" description="HMG box" evidence="1">
    <location>
        <begin position="8"/>
        <end position="77"/>
    </location>
</feature>
<dbReference type="PROSITE" id="PS50118">
    <property type="entry name" value="HMG_BOX_2"/>
    <property type="match status" value="1"/>
</dbReference>
<dbReference type="GO" id="GO:0003677">
    <property type="term" value="F:DNA binding"/>
    <property type="evidence" value="ECO:0007669"/>
    <property type="project" value="UniProtKB-UniRule"/>
</dbReference>
<dbReference type="EMBL" id="JARKIB010000003">
    <property type="protein sequence ID" value="KAJ7783116.1"/>
    <property type="molecule type" value="Genomic_DNA"/>
</dbReference>
<gene>
    <name evidence="3" type="ORF">B0H16DRAFT_478905</name>
</gene>
<accession>A0AAD7P0A5</accession>
<comment type="caution">
    <text evidence="3">The sequence shown here is derived from an EMBL/GenBank/DDBJ whole genome shotgun (WGS) entry which is preliminary data.</text>
</comment>
<feature type="domain" description="HMG box" evidence="2">
    <location>
        <begin position="8"/>
        <end position="77"/>
    </location>
</feature>
<reference evidence="3" key="1">
    <citation type="submission" date="2023-03" db="EMBL/GenBank/DDBJ databases">
        <title>Massive genome expansion in bonnet fungi (Mycena s.s.) driven by repeated elements and novel gene families across ecological guilds.</title>
        <authorList>
            <consortium name="Lawrence Berkeley National Laboratory"/>
            <person name="Harder C.B."/>
            <person name="Miyauchi S."/>
            <person name="Viragh M."/>
            <person name="Kuo A."/>
            <person name="Thoen E."/>
            <person name="Andreopoulos B."/>
            <person name="Lu D."/>
            <person name="Skrede I."/>
            <person name="Drula E."/>
            <person name="Henrissat B."/>
            <person name="Morin E."/>
            <person name="Kohler A."/>
            <person name="Barry K."/>
            <person name="LaButti K."/>
            <person name="Morin E."/>
            <person name="Salamov A."/>
            <person name="Lipzen A."/>
            <person name="Mereny Z."/>
            <person name="Hegedus B."/>
            <person name="Baldrian P."/>
            <person name="Stursova M."/>
            <person name="Weitz H."/>
            <person name="Taylor A."/>
            <person name="Grigoriev I.V."/>
            <person name="Nagy L.G."/>
            <person name="Martin F."/>
            <person name="Kauserud H."/>
        </authorList>
    </citation>
    <scope>NUCLEOTIDE SEQUENCE</scope>
    <source>
        <strain evidence="3">CBHHK182m</strain>
    </source>
</reference>
<keyword evidence="4" id="KW-1185">Reference proteome</keyword>
<proteinExistence type="predicted"/>
<dbReference type="Pfam" id="PF00505">
    <property type="entry name" value="HMG_box"/>
    <property type="match status" value="1"/>
</dbReference>
<dbReference type="SMART" id="SM00398">
    <property type="entry name" value="HMG"/>
    <property type="match status" value="1"/>
</dbReference>
<dbReference type="Proteomes" id="UP001215598">
    <property type="component" value="Unassembled WGS sequence"/>
</dbReference>
<dbReference type="Gene3D" id="1.10.30.10">
    <property type="entry name" value="High mobility group box domain"/>
    <property type="match status" value="1"/>
</dbReference>
<evidence type="ECO:0000313" key="4">
    <source>
        <dbReference type="Proteomes" id="UP001215598"/>
    </source>
</evidence>
<dbReference type="InterPro" id="IPR036910">
    <property type="entry name" value="HMG_box_dom_sf"/>
</dbReference>
<evidence type="ECO:0000259" key="2">
    <source>
        <dbReference type="PROSITE" id="PS50118"/>
    </source>
</evidence>
<sequence length="176" mass="19804">MARRQTRIPRPKNAYMIFRSELAATGQIAKKKTGDSRHLNTVAAERWSALSDKKKTIYTLRAEIKKLEYEQTNPSHRHARLSTASRLLGHGRDIRAARTHNQVHASIQEQAGVHNDPPSSALPELSAVSTFDSEYDDSITDSFYILPSSSPVEPWFPPHTLLSATNCFVNPHLLDF</sequence>
<dbReference type="InterPro" id="IPR009071">
    <property type="entry name" value="HMG_box_dom"/>
</dbReference>
<keyword evidence="1" id="KW-0238">DNA-binding</keyword>
<name>A0AAD7P0A5_9AGAR</name>
<protein>
    <recommendedName>
        <fullName evidence="2">HMG box domain-containing protein</fullName>
    </recommendedName>
</protein>
<evidence type="ECO:0000313" key="3">
    <source>
        <dbReference type="EMBL" id="KAJ7783116.1"/>
    </source>
</evidence>